<dbReference type="VEuPathDB" id="CryptoDB:Vbra_21841"/>
<reference evidence="1 2" key="1">
    <citation type="submission" date="2014-11" db="EMBL/GenBank/DDBJ databases">
        <authorList>
            <person name="Zhu J."/>
            <person name="Qi W."/>
            <person name="Song R."/>
        </authorList>
    </citation>
    <scope>NUCLEOTIDE SEQUENCE [LARGE SCALE GENOMIC DNA]</scope>
</reference>
<protein>
    <submittedName>
        <fullName evidence="1">Uncharacterized protein</fullName>
    </submittedName>
</protein>
<dbReference type="Proteomes" id="UP000041254">
    <property type="component" value="Unassembled WGS sequence"/>
</dbReference>
<name>A0A0G4G0V0_VITBC</name>
<evidence type="ECO:0000313" key="1">
    <source>
        <dbReference type="EMBL" id="CEM21165.1"/>
    </source>
</evidence>
<organism evidence="1 2">
    <name type="scientific">Vitrella brassicaformis (strain CCMP3155)</name>
    <dbReference type="NCBI Taxonomy" id="1169540"/>
    <lineage>
        <taxon>Eukaryota</taxon>
        <taxon>Sar</taxon>
        <taxon>Alveolata</taxon>
        <taxon>Colpodellida</taxon>
        <taxon>Vitrellaceae</taxon>
        <taxon>Vitrella</taxon>
    </lineage>
</organism>
<accession>A0A0G4G0V0</accession>
<dbReference type="AlphaFoldDB" id="A0A0G4G0V0"/>
<gene>
    <name evidence="1" type="ORF">Vbra_21841</name>
</gene>
<keyword evidence="2" id="KW-1185">Reference proteome</keyword>
<sequence length="167" mass="18665">MGALMGCPISDVDSEEWGEQFEMMHEAVESSKINDYIPYPVKSVYIRDPPDREALCACINKDDHTVKQECWEDFAKLCAVIGAKQVIEFRQLKVKDWGEAHVRAEGNSGARLPAPRPAEDGYIHLNINMPQTPYATPQDTATEPRSEVVTRLLASEPVHAASVRKGR</sequence>
<evidence type="ECO:0000313" key="2">
    <source>
        <dbReference type="Proteomes" id="UP000041254"/>
    </source>
</evidence>
<dbReference type="InParanoid" id="A0A0G4G0V0"/>
<proteinExistence type="predicted"/>
<dbReference type="EMBL" id="CDMY01000537">
    <property type="protein sequence ID" value="CEM21165.1"/>
    <property type="molecule type" value="Genomic_DNA"/>
</dbReference>